<reference evidence="1" key="2">
    <citation type="journal article" date="2015" name="Fish Shellfish Immunol.">
        <title>Early steps in the European eel (Anguilla anguilla)-Vibrio vulnificus interaction in the gills: Role of the RtxA13 toxin.</title>
        <authorList>
            <person name="Callol A."/>
            <person name="Pajuelo D."/>
            <person name="Ebbesson L."/>
            <person name="Teles M."/>
            <person name="MacKenzie S."/>
            <person name="Amaro C."/>
        </authorList>
    </citation>
    <scope>NUCLEOTIDE SEQUENCE</scope>
</reference>
<evidence type="ECO:0000313" key="1">
    <source>
        <dbReference type="EMBL" id="JAG99488.1"/>
    </source>
</evidence>
<name>A0A0E9P577_ANGAN</name>
<proteinExistence type="predicted"/>
<organism evidence="1">
    <name type="scientific">Anguilla anguilla</name>
    <name type="common">European freshwater eel</name>
    <name type="synonym">Muraena anguilla</name>
    <dbReference type="NCBI Taxonomy" id="7936"/>
    <lineage>
        <taxon>Eukaryota</taxon>
        <taxon>Metazoa</taxon>
        <taxon>Chordata</taxon>
        <taxon>Craniata</taxon>
        <taxon>Vertebrata</taxon>
        <taxon>Euteleostomi</taxon>
        <taxon>Actinopterygii</taxon>
        <taxon>Neopterygii</taxon>
        <taxon>Teleostei</taxon>
        <taxon>Anguilliformes</taxon>
        <taxon>Anguillidae</taxon>
        <taxon>Anguilla</taxon>
    </lineage>
</organism>
<reference evidence="1" key="1">
    <citation type="submission" date="2014-11" db="EMBL/GenBank/DDBJ databases">
        <authorList>
            <person name="Amaro Gonzalez C."/>
        </authorList>
    </citation>
    <scope>NUCLEOTIDE SEQUENCE</scope>
</reference>
<sequence>MVQKSEFSNHTRRQWFLC</sequence>
<accession>A0A0E9P577</accession>
<protein>
    <submittedName>
        <fullName evidence="1">Uncharacterized protein</fullName>
    </submittedName>
</protein>
<dbReference type="EMBL" id="GBXM01109088">
    <property type="protein sequence ID" value="JAG99488.1"/>
    <property type="molecule type" value="Transcribed_RNA"/>
</dbReference>
<dbReference type="AlphaFoldDB" id="A0A0E9P577"/>